<reference evidence="4 5" key="1">
    <citation type="submission" date="2022-05" db="EMBL/GenBank/DDBJ databases">
        <authorList>
            <consortium name="Genoscope - CEA"/>
            <person name="William W."/>
        </authorList>
    </citation>
    <scope>NUCLEOTIDE SEQUENCE [LARGE SCALE GENOMIC DNA]</scope>
</reference>
<evidence type="ECO:0000256" key="1">
    <source>
        <dbReference type="SAM" id="Coils"/>
    </source>
</evidence>
<feature type="coiled-coil region" evidence="1">
    <location>
        <begin position="1321"/>
        <end position="1348"/>
    </location>
</feature>
<feature type="compositionally biased region" description="Basic residues" evidence="2">
    <location>
        <begin position="53"/>
        <end position="63"/>
    </location>
</feature>
<accession>A0ABN8NT89</accession>
<comment type="caution">
    <text evidence="4">The sequence shown here is derived from an EMBL/GenBank/DDBJ whole genome shotgun (WGS) entry which is preliminary data.</text>
</comment>
<keyword evidence="5" id="KW-1185">Reference proteome</keyword>
<evidence type="ECO:0000313" key="4">
    <source>
        <dbReference type="EMBL" id="CAH3119550.1"/>
    </source>
</evidence>
<feature type="region of interest" description="Disordered" evidence="2">
    <location>
        <begin position="1153"/>
        <end position="1174"/>
    </location>
</feature>
<evidence type="ECO:0000313" key="5">
    <source>
        <dbReference type="Proteomes" id="UP001159405"/>
    </source>
</evidence>
<dbReference type="PANTHER" id="PTHR16520:SF3">
    <property type="entry name" value="KINETOCHORE SCAFFOLD 1"/>
    <property type="match status" value="1"/>
</dbReference>
<gene>
    <name evidence="4" type="ORF">PLOB_00027400</name>
</gene>
<evidence type="ECO:0000256" key="2">
    <source>
        <dbReference type="SAM" id="MobiDB-lite"/>
    </source>
</evidence>
<dbReference type="CDD" id="cd21853">
    <property type="entry name" value="KNL1_NTD"/>
    <property type="match status" value="1"/>
</dbReference>
<dbReference type="Pfam" id="PF08317">
    <property type="entry name" value="Spc7"/>
    <property type="match status" value="1"/>
</dbReference>
<dbReference type="InterPro" id="IPR040850">
    <property type="entry name" value="Knl1_RWD_C"/>
</dbReference>
<evidence type="ECO:0000259" key="3">
    <source>
        <dbReference type="SMART" id="SM00787"/>
    </source>
</evidence>
<dbReference type="EMBL" id="CALNXK010000033">
    <property type="protein sequence ID" value="CAH3119550.1"/>
    <property type="molecule type" value="Genomic_DNA"/>
</dbReference>
<proteinExistence type="predicted"/>
<sequence>MEVVDDSENRITVGGKRKSSNRRSSILKATKSPLKSGPLEDLDPNSLDDKGRSKSKKARRSSGRRVSFAEKNEVKEFFTEDWQSAWKKEVEKNNRQMSSSPNKGEYREPAESIKGLETLLKGDIQANQEQIYKAEIQNMPEVKFQNISEGNEANAIIKYDKGFYIQSITQGQIQQAGSVDVTACHGIKIISHSCSGPMFSNTHGREQEEEMDYTKCFGSNQFAQNAAKDVETGDGEQTRIFSENVAGIELDETCSRREIFNSHLCLPSSSQTSLEEKEQKIDATPFLAFLTSGSSRSYEKSGDDFKIDSTSFPAPLQPRLSGVQMSEGHSSFDGNISLKRQPFVEITDQNMNGNRTLQQSAKCSDDLELTTCHSSGDIIRKRHRRSIYEAADVDVTVCVGSGLSYQKDYPPQELQVAGETQIFVDDGEVELNVTACHGGIIDGNYLQMFGMESRKQEEDMEHTKCFSTSQFMQTMATSVDLGSHEQTKIFSEDAGVDLDVTCSPRDIFFQNYPNEEKQDATAFLASLKSSSLKSPEKDIFPKGGKISHSFLEQKSACVQKSESGLVASGNISIEQRPFVEITHNTTLQKYGTQQESTNENIELTACYNYEVQTKTEKSKRRSIYEPADVDVTTCFGSGLINSPDSIALGGRIHETSNHGSNYCTGLNSIEHLGDQNDATILRCHALETRSNNAIDYRSVVTHETQEAHEQAGQLDLTKCYGGVILHNKQGTDHASFPSRSTNALDFTICHGQDSFTTPSSSQTQQTADCNDDMDLTATFTAGSAASSIEKFTSGLHDETTMDKESGYTTSVDSKHQIIEDDDLEFTACHSHKGIENNVENSKRKSIYEPADLDITSCYGSGLRRSSTTQALSDSMNSTLDVAPTNQEAAIDLPHDDSVFNKTQDFPVTRQHKPGEFETDLSKCRTRVHNMKIKNYFSSSEVGLMASFCSQPVSSSDQQVTSKSPYKILNMPSRKGSAADEQNNATTLDTMQGHKVVEALNESRLKLTTCRNYKICENNEEFYSQKMESQMEESKLELTTCHKYEVFHNDEDLQSQKIAQQLEEPRQEVGTCQSYVNTPDNVSQNLQNQTIPQYLEVSKSGLQFFGNSELQSNDEEVQGMPEQLDISGKEDLQNLPQYFEESQFSLTHYSNNKVQSNDEELQGERSEQLDVSNHQDLQSQTMPQILNESTEGITPNCDSEILDGTKDLPRQMTTHQLAESGLQLNTTCPDQEDIDDEQMTSKYNNRKLSIIQETDSELTNNQEQNITQRPITLKEFLDLTEIVFITDVNTRRSMAVMPSNVKQSDLTQKDKVVSSLVTAPKIKCYEETIAAVESQITEMKENVRQQEEDLNAKNPAVFMEAQSASKQELMAMRSNARRLRSACEKKAAREWKEGKYQMNKRILSDLKENHQSLATDLRIVEESLTMVDDCFNLLEKADKELNEGTARFQSSINENEKKLQDQTNKKKELEAKKEALEKCEKEILELEGTRDNFQREKQELENIVHQQKQKLHELEEQIRLRREQLEVSKAEDNAKSRRLQNEYNLLESCQEWELNEWDQEHAKFTFFKGTVDMVVFFKPKGSGVEGRIPDQEVQSLQLNFSEHTNSYQRCVHAAINQRTNQSKLTQMCPTRNSLPEVLYHMSWILYDSKCIGDELFRIGLKHLTTLEGNRFSVLFNSLEARIRFVLHVQLQFESYPEGVIFTVAHQWGDISQAEIEQTLKTVNSGRCYLSRLVEAGEEITHQAISASST</sequence>
<feature type="region of interest" description="Disordered" evidence="2">
    <location>
        <begin position="1"/>
        <end position="67"/>
    </location>
</feature>
<dbReference type="PANTHER" id="PTHR16520">
    <property type="entry name" value="KINETOCHORE SCAFFOLD 1"/>
    <property type="match status" value="1"/>
</dbReference>
<protein>
    <recommendedName>
        <fullName evidence="3">Spc7 kinetochore protein domain-containing protein</fullName>
    </recommendedName>
</protein>
<name>A0ABN8NT89_9CNID</name>
<dbReference type="Pfam" id="PF18210">
    <property type="entry name" value="Knl1_RWD_C"/>
    <property type="match status" value="1"/>
</dbReference>
<feature type="domain" description="Spc7 kinetochore protein" evidence="3">
    <location>
        <begin position="1256"/>
        <end position="1575"/>
    </location>
</feature>
<organism evidence="4 5">
    <name type="scientific">Porites lobata</name>
    <dbReference type="NCBI Taxonomy" id="104759"/>
    <lineage>
        <taxon>Eukaryota</taxon>
        <taxon>Metazoa</taxon>
        <taxon>Cnidaria</taxon>
        <taxon>Anthozoa</taxon>
        <taxon>Hexacorallia</taxon>
        <taxon>Scleractinia</taxon>
        <taxon>Fungiina</taxon>
        <taxon>Poritidae</taxon>
        <taxon>Porites</taxon>
    </lineage>
</organism>
<dbReference type="Proteomes" id="UP001159405">
    <property type="component" value="Unassembled WGS sequence"/>
</dbReference>
<feature type="region of interest" description="Disordered" evidence="2">
    <location>
        <begin position="90"/>
        <end position="109"/>
    </location>
</feature>
<dbReference type="InterPro" id="IPR037388">
    <property type="entry name" value="Blinkin"/>
</dbReference>
<dbReference type="InterPro" id="IPR013253">
    <property type="entry name" value="Spc7_domain"/>
</dbReference>
<dbReference type="SMART" id="SM00787">
    <property type="entry name" value="Spc7"/>
    <property type="match status" value="1"/>
</dbReference>
<feature type="coiled-coil region" evidence="1">
    <location>
        <begin position="1451"/>
        <end position="1541"/>
    </location>
</feature>
<keyword evidence="1" id="KW-0175">Coiled coil</keyword>